<proteinExistence type="predicted"/>
<dbReference type="AlphaFoldDB" id="A0A2R8FBB4"/>
<evidence type="ECO:0000313" key="3">
    <source>
        <dbReference type="Proteomes" id="UP000244926"/>
    </source>
</evidence>
<organism evidence="2 3">
    <name type="scientific">Chlamydia serpentis</name>
    <dbReference type="NCBI Taxonomy" id="1967782"/>
    <lineage>
        <taxon>Bacteria</taxon>
        <taxon>Pseudomonadati</taxon>
        <taxon>Chlamydiota</taxon>
        <taxon>Chlamydiia</taxon>
        <taxon>Chlamydiales</taxon>
        <taxon>Chlamydiaceae</taxon>
        <taxon>Chlamydia/Chlamydophila group</taxon>
        <taxon>Chlamydia</taxon>
    </lineage>
</organism>
<dbReference type="OrthoDB" id="18986at2"/>
<dbReference type="Proteomes" id="UP000244926">
    <property type="component" value="Chromosome I"/>
</dbReference>
<protein>
    <recommendedName>
        <fullName evidence="1">Type I restriction enzyme R protein N-terminal domain-containing protein</fullName>
    </recommendedName>
</protein>
<dbReference type="InterPro" id="IPR029464">
    <property type="entry name" value="HSDR_N"/>
</dbReference>
<dbReference type="EMBL" id="LT993738">
    <property type="protein sequence ID" value="SPN73708.1"/>
    <property type="molecule type" value="Genomic_DNA"/>
</dbReference>
<dbReference type="Pfam" id="PF13588">
    <property type="entry name" value="HSDR_N_2"/>
    <property type="match status" value="1"/>
</dbReference>
<accession>A0A2R8FBB4</accession>
<evidence type="ECO:0000259" key="1">
    <source>
        <dbReference type="Pfam" id="PF13588"/>
    </source>
</evidence>
<feature type="domain" description="Type I restriction enzyme R protein N-terminal" evidence="1">
    <location>
        <begin position="36"/>
        <end position="167"/>
    </location>
</feature>
<dbReference type="KEGG" id="csee:C10C_0549"/>
<name>A0A2R8FBB4_9CHLA</name>
<dbReference type="RefSeq" id="WP_108896657.1">
    <property type="nucleotide sequence ID" value="NZ_LT993738.1"/>
</dbReference>
<gene>
    <name evidence="2" type="ORF">C10C_0549</name>
</gene>
<sequence>MSLSNPPLNQDSGSEDLNPQAHLFDLIRNRELLSTPEEKVRQELLFLLTCKLNYPRNLIIIEKELKTLLPLLARKGTLLPKRRPDILIITPPLYIDAEGISHNLGDPKPLLLIECKALNINQSALKQVLSYNYCIGATCLAMASKRTQLSALFNPKTHTLNFYPGLPEYSQLLKYFASLNL</sequence>
<reference evidence="3" key="1">
    <citation type="submission" date="2017-11" db="EMBL/GenBank/DDBJ databases">
        <authorList>
            <person name="Seth-Smith MB H."/>
        </authorList>
    </citation>
    <scope>NUCLEOTIDE SEQUENCE [LARGE SCALE GENOMIC DNA]</scope>
</reference>
<evidence type="ECO:0000313" key="2">
    <source>
        <dbReference type="EMBL" id="SPN73708.1"/>
    </source>
</evidence>
<keyword evidence="3" id="KW-1185">Reference proteome</keyword>